<dbReference type="EMBL" id="QMQX01000007">
    <property type="protein sequence ID" value="RLE53551.1"/>
    <property type="molecule type" value="Genomic_DNA"/>
</dbReference>
<dbReference type="Gene3D" id="3.40.50.150">
    <property type="entry name" value="Vaccinia Virus protein VP39"/>
    <property type="match status" value="1"/>
</dbReference>
<dbReference type="Proteomes" id="UP000278475">
    <property type="component" value="Unassembled WGS sequence"/>
</dbReference>
<organism evidence="3 4">
    <name type="scientific">Thermoproteota archaeon</name>
    <dbReference type="NCBI Taxonomy" id="2056631"/>
    <lineage>
        <taxon>Archaea</taxon>
        <taxon>Thermoproteota</taxon>
    </lineage>
</organism>
<evidence type="ECO:0000259" key="1">
    <source>
        <dbReference type="Pfam" id="PF13847"/>
    </source>
</evidence>
<sequence>MLSYMNNELVSVYSKKQLEILLEGVEHFPEPKITLEQYTLPAKVAAEILWYIQLRHKDISKSVVADLGCGTGILALGAALLNASYVVGIDLDREALRKALLSKQKLMLNNVDFVQGDIEHIPLKSGAVDVVIQNPPFGVHRRGIDIKFLRAAINIGKVVYSLHKRAPKSVNFISKTAEKLGAKVSEIYPISVELRPTYNFHYKKKHVVKADLFRLVKSYEC</sequence>
<evidence type="ECO:0000313" key="4">
    <source>
        <dbReference type="Proteomes" id="UP000272051"/>
    </source>
</evidence>
<feature type="domain" description="Methyltransferase" evidence="1">
    <location>
        <begin position="62"/>
        <end position="137"/>
    </location>
</feature>
<gene>
    <name evidence="2" type="ORF">DRJ31_01890</name>
    <name evidence="3" type="ORF">DRJ33_00670</name>
</gene>
<dbReference type="InterPro" id="IPR025714">
    <property type="entry name" value="Methyltranfer_dom"/>
</dbReference>
<comment type="caution">
    <text evidence="3">The sequence shown here is derived from an EMBL/GenBank/DDBJ whole genome shotgun (WGS) entry which is preliminary data.</text>
</comment>
<keyword evidence="3" id="KW-0489">Methyltransferase</keyword>
<dbReference type="Proteomes" id="UP000272051">
    <property type="component" value="Unassembled WGS sequence"/>
</dbReference>
<protein>
    <submittedName>
        <fullName evidence="3">RNA methyltransferase</fullName>
    </submittedName>
</protein>
<dbReference type="GO" id="GO:0008168">
    <property type="term" value="F:methyltransferase activity"/>
    <property type="evidence" value="ECO:0007669"/>
    <property type="project" value="UniProtKB-KW"/>
</dbReference>
<evidence type="ECO:0000313" key="3">
    <source>
        <dbReference type="EMBL" id="RLE53551.1"/>
    </source>
</evidence>
<dbReference type="PANTHER" id="PTHR23290">
    <property type="entry name" value="RRNA N6-ADENOSINE-METHYLTRANSFERASE METTL5"/>
    <property type="match status" value="1"/>
</dbReference>
<dbReference type="SUPFAM" id="SSF53335">
    <property type="entry name" value="S-adenosyl-L-methionine-dependent methyltransferases"/>
    <property type="match status" value="1"/>
</dbReference>
<accession>A0A497F2I3</accession>
<keyword evidence="3" id="KW-0808">Transferase</keyword>
<dbReference type="InterPro" id="IPR029063">
    <property type="entry name" value="SAM-dependent_MTases_sf"/>
</dbReference>
<name>A0A497F2I3_9CREN</name>
<evidence type="ECO:0000313" key="5">
    <source>
        <dbReference type="Proteomes" id="UP000278475"/>
    </source>
</evidence>
<evidence type="ECO:0000313" key="2">
    <source>
        <dbReference type="EMBL" id="RLE50283.1"/>
    </source>
</evidence>
<proteinExistence type="predicted"/>
<dbReference type="GO" id="GO:0032259">
    <property type="term" value="P:methylation"/>
    <property type="evidence" value="ECO:0007669"/>
    <property type="project" value="UniProtKB-KW"/>
</dbReference>
<reference evidence="4 5" key="1">
    <citation type="submission" date="2018-06" db="EMBL/GenBank/DDBJ databases">
        <title>Extensive metabolic versatility and redundancy in microbially diverse, dynamic hydrothermal sediments.</title>
        <authorList>
            <person name="Dombrowski N."/>
            <person name="Teske A."/>
            <person name="Baker B.J."/>
        </authorList>
    </citation>
    <scope>NUCLEOTIDE SEQUENCE [LARGE SCALE GENOMIC DNA]</scope>
    <source>
        <strain evidence="3">B34_G17</strain>
        <strain evidence="2">B66_G16</strain>
    </source>
</reference>
<dbReference type="PANTHER" id="PTHR23290:SF0">
    <property type="entry name" value="RRNA N6-ADENOSINE-METHYLTRANSFERASE METTL5"/>
    <property type="match status" value="1"/>
</dbReference>
<dbReference type="EMBL" id="QMQV01000009">
    <property type="protein sequence ID" value="RLE50283.1"/>
    <property type="molecule type" value="Genomic_DNA"/>
</dbReference>
<dbReference type="Pfam" id="PF13847">
    <property type="entry name" value="Methyltransf_31"/>
    <property type="match status" value="1"/>
</dbReference>
<dbReference type="InterPro" id="IPR051720">
    <property type="entry name" value="rRNA_MeTrfase/Polyamine_Synth"/>
</dbReference>
<dbReference type="CDD" id="cd02440">
    <property type="entry name" value="AdoMet_MTases"/>
    <property type="match status" value="1"/>
</dbReference>
<dbReference type="AlphaFoldDB" id="A0A497F2I3"/>